<evidence type="ECO:0000313" key="3">
    <source>
        <dbReference type="Proteomes" id="UP000623129"/>
    </source>
</evidence>
<reference evidence="2" key="1">
    <citation type="submission" date="2020-01" db="EMBL/GenBank/DDBJ databases">
        <title>Genome sequence of Kobresia littledalei, the first chromosome-level genome in the family Cyperaceae.</title>
        <authorList>
            <person name="Qu G."/>
        </authorList>
    </citation>
    <scope>NUCLEOTIDE SEQUENCE</scope>
    <source>
        <strain evidence="2">C.B.Clarke</strain>
        <tissue evidence="2">Leaf</tissue>
    </source>
</reference>
<keyword evidence="3" id="KW-1185">Reference proteome</keyword>
<protein>
    <submittedName>
        <fullName evidence="2">BTB/POZ and MATH domain-containing protein 3</fullName>
    </submittedName>
</protein>
<comment type="caution">
    <text evidence="2">The sequence shown here is derived from an EMBL/GenBank/DDBJ whole genome shotgun (WGS) entry which is preliminary data.</text>
</comment>
<dbReference type="AlphaFoldDB" id="A0A833RIF8"/>
<dbReference type="EMBL" id="SWLB01000007">
    <property type="protein sequence ID" value="KAF3336456.1"/>
    <property type="molecule type" value="Genomic_DNA"/>
</dbReference>
<organism evidence="2 3">
    <name type="scientific">Carex littledalei</name>
    <dbReference type="NCBI Taxonomy" id="544730"/>
    <lineage>
        <taxon>Eukaryota</taxon>
        <taxon>Viridiplantae</taxon>
        <taxon>Streptophyta</taxon>
        <taxon>Embryophyta</taxon>
        <taxon>Tracheophyta</taxon>
        <taxon>Spermatophyta</taxon>
        <taxon>Magnoliopsida</taxon>
        <taxon>Liliopsida</taxon>
        <taxon>Poales</taxon>
        <taxon>Cyperaceae</taxon>
        <taxon>Cyperoideae</taxon>
        <taxon>Cariceae</taxon>
        <taxon>Carex</taxon>
        <taxon>Carex subgen. Euthyceras</taxon>
    </lineage>
</organism>
<accession>A0A833RIF8</accession>
<dbReference type="OrthoDB" id="695787at2759"/>
<gene>
    <name evidence="2" type="ORF">FCM35_KLT19042</name>
</gene>
<dbReference type="PANTHER" id="PTHR26379:SF187">
    <property type="entry name" value="OS07G0655300 PROTEIN"/>
    <property type="match status" value="1"/>
</dbReference>
<sequence length="197" mass="22419">MYTGENMENIRKGKQSVSVCTNELVQGSHVFKVTGYSLLLEKKCNDPIQSAPFEVGDHNWAINFYPQYYNEHSSIFIEQLSEGNGVRAKIRFDLLDQLGKPSVMTPHDNVLYMFGGKNTECGYGFFISNKELPSYMHNDSLTIRCTLRVFKSSVNQHVRPPFREAPTWKLNVIPVKGLTPLEAIVLQEREVTNNADI</sequence>
<dbReference type="PROSITE" id="PS50144">
    <property type="entry name" value="MATH"/>
    <property type="match status" value="1"/>
</dbReference>
<evidence type="ECO:0000313" key="2">
    <source>
        <dbReference type="EMBL" id="KAF3336456.1"/>
    </source>
</evidence>
<proteinExistence type="predicted"/>
<dbReference type="InterPro" id="IPR045005">
    <property type="entry name" value="BPM1-6"/>
</dbReference>
<dbReference type="Gene3D" id="2.60.210.10">
    <property type="entry name" value="Apoptosis, Tumor Necrosis Factor Receptor Associated Protein 2, Chain A"/>
    <property type="match status" value="1"/>
</dbReference>
<dbReference type="Proteomes" id="UP000623129">
    <property type="component" value="Unassembled WGS sequence"/>
</dbReference>
<dbReference type="Pfam" id="PF22486">
    <property type="entry name" value="MATH_2"/>
    <property type="match status" value="1"/>
</dbReference>
<dbReference type="InterPro" id="IPR008974">
    <property type="entry name" value="TRAF-like"/>
</dbReference>
<dbReference type="SUPFAM" id="SSF49599">
    <property type="entry name" value="TRAF domain-like"/>
    <property type="match status" value="1"/>
</dbReference>
<dbReference type="InterPro" id="IPR002083">
    <property type="entry name" value="MATH/TRAF_dom"/>
</dbReference>
<dbReference type="PANTHER" id="PTHR26379">
    <property type="entry name" value="BTB/POZ AND MATH DOMAIN-CONTAINING PROTEIN 1"/>
    <property type="match status" value="1"/>
</dbReference>
<feature type="domain" description="MATH" evidence="1">
    <location>
        <begin position="26"/>
        <end position="147"/>
    </location>
</feature>
<evidence type="ECO:0000259" key="1">
    <source>
        <dbReference type="PROSITE" id="PS50144"/>
    </source>
</evidence>
<dbReference type="CDD" id="cd00121">
    <property type="entry name" value="MATH"/>
    <property type="match status" value="1"/>
</dbReference>
<name>A0A833RIF8_9POAL</name>
<dbReference type="GO" id="GO:0016567">
    <property type="term" value="P:protein ubiquitination"/>
    <property type="evidence" value="ECO:0007669"/>
    <property type="project" value="InterPro"/>
</dbReference>